<evidence type="ECO:0000313" key="3">
    <source>
        <dbReference type="Proteomes" id="UP001200247"/>
    </source>
</evidence>
<reference evidence="2 3" key="1">
    <citation type="submission" date="2021-10" db="EMBL/GenBank/DDBJ databases">
        <title>Whole-genome sequencing analysis of Laribacter hongkongensis: virulence gene profiles, carbohydrate-active enzyme prediction, and antimicrobial resistance characterization.</title>
        <authorList>
            <person name="Yuan P."/>
            <person name="Zhan Y."/>
            <person name="Chen D."/>
        </authorList>
    </citation>
    <scope>NUCLEOTIDE SEQUENCE [LARGE SCALE GENOMIC DNA]</scope>
    <source>
        <strain evidence="2 3">W67</strain>
    </source>
</reference>
<dbReference type="Proteomes" id="UP001200247">
    <property type="component" value="Unassembled WGS sequence"/>
</dbReference>
<feature type="compositionally biased region" description="Basic and acidic residues" evidence="1">
    <location>
        <begin position="254"/>
        <end position="265"/>
    </location>
</feature>
<dbReference type="EMBL" id="JAJAXM010000034">
    <property type="protein sequence ID" value="MCG9027007.1"/>
    <property type="molecule type" value="Genomic_DNA"/>
</dbReference>
<protein>
    <submittedName>
        <fullName evidence="2">Uncharacterized protein</fullName>
    </submittedName>
</protein>
<feature type="region of interest" description="Disordered" evidence="1">
    <location>
        <begin position="251"/>
        <end position="285"/>
    </location>
</feature>
<dbReference type="RefSeq" id="WP_239894443.1">
    <property type="nucleotide sequence ID" value="NZ_JAJAXM010000034.1"/>
</dbReference>
<evidence type="ECO:0000256" key="1">
    <source>
        <dbReference type="SAM" id="MobiDB-lite"/>
    </source>
</evidence>
<name>A0ABD4SUA4_9NEIS</name>
<comment type="caution">
    <text evidence="2">The sequence shown here is derived from an EMBL/GenBank/DDBJ whole genome shotgun (WGS) entry which is preliminary data.</text>
</comment>
<dbReference type="AlphaFoldDB" id="A0ABD4SUA4"/>
<gene>
    <name evidence="2" type="ORF">LH440_14060</name>
</gene>
<evidence type="ECO:0000313" key="2">
    <source>
        <dbReference type="EMBL" id="MCG9027007.1"/>
    </source>
</evidence>
<feature type="compositionally biased region" description="Polar residues" evidence="1">
    <location>
        <begin position="275"/>
        <end position="285"/>
    </location>
</feature>
<accession>A0ABD4SUA4</accession>
<proteinExistence type="predicted"/>
<sequence length="285" mass="30774">MAYTKAMDISIGAEQIAVALAHGTLGSHLGVVFQGRESKHVMLHLMWHQRLGIDEFPQPGWIASVVPLGALASVQATALLRGMAQKYGGNNFHAVGSPDYGINLFAGRDAISIDGSYNPGKDCDGFTCASIIAEIFRKIGFPLVDLETWEPHPKNLAWARAIVCMLLATKVPEDHVEKVKSNIKGTRLRPEEVAAAIELPPGDRPAKHAAVQQRASELLTQLEASYPSPDLPGGPIGECLITYQKELSEIASSAHEEKKSEKEQAAVEAEELDEQTISTEPPAQP</sequence>
<organism evidence="2 3">
    <name type="scientific">Laribacter hongkongensis</name>
    <dbReference type="NCBI Taxonomy" id="168471"/>
    <lineage>
        <taxon>Bacteria</taxon>
        <taxon>Pseudomonadati</taxon>
        <taxon>Pseudomonadota</taxon>
        <taxon>Betaproteobacteria</taxon>
        <taxon>Neisseriales</taxon>
        <taxon>Aquaspirillaceae</taxon>
        <taxon>Laribacter</taxon>
    </lineage>
</organism>